<evidence type="ECO:0000256" key="1">
    <source>
        <dbReference type="ARBA" id="ARBA00022737"/>
    </source>
</evidence>
<dbReference type="AlphaFoldDB" id="A0A3A2ZLY6"/>
<evidence type="ECO:0000313" key="4">
    <source>
        <dbReference type="EMBL" id="RJE24056.1"/>
    </source>
</evidence>
<dbReference type="Gene3D" id="1.25.40.20">
    <property type="entry name" value="Ankyrin repeat-containing domain"/>
    <property type="match status" value="2"/>
</dbReference>
<feature type="repeat" description="ANK" evidence="3">
    <location>
        <begin position="233"/>
        <end position="257"/>
    </location>
</feature>
<accession>A0A3A2ZLY6</accession>
<reference evidence="5" key="1">
    <citation type="submission" date="2017-02" db="EMBL/GenBank/DDBJ databases">
        <authorList>
            <person name="Tafer H."/>
            <person name="Lopandic K."/>
        </authorList>
    </citation>
    <scope>NUCLEOTIDE SEQUENCE [LARGE SCALE GENOMIC DNA]</scope>
    <source>
        <strain evidence="5">CBS 366.77</strain>
    </source>
</reference>
<dbReference type="PROSITE" id="PS50088">
    <property type="entry name" value="ANK_REPEAT"/>
    <property type="match status" value="2"/>
</dbReference>
<sequence length="278" mass="30357">MTLSHINGAGVEFWSKIVNTDPCLPNINGSKLPLYEAANQPRTLRYCPTTLVTRLIEAGADPRPQGIFHSIVRNCQLQTVQLAVKHGADLYQISRDGSSTLHYVNDVDKLNYSLRETGNDLLPVLNLFGENALSHVIMLSNESVALSLYSAYIAAGHEDVLNLHNFTRSSGLIQAILEGMYNLAIEMINSDAIIPTPSGGCPTALHHAVIRGIIPIIRLLIAKGVDVNTLDRCGNTALHLAVSWNRPSVVRILIEEGNADVNLTVRGFTPFMHASYRG</sequence>
<gene>
    <name evidence="4" type="ORF">PHISCL_03592</name>
</gene>
<dbReference type="PANTHER" id="PTHR24198">
    <property type="entry name" value="ANKYRIN REPEAT AND PROTEIN KINASE DOMAIN-CONTAINING PROTEIN"/>
    <property type="match status" value="1"/>
</dbReference>
<evidence type="ECO:0000313" key="5">
    <source>
        <dbReference type="Proteomes" id="UP000266188"/>
    </source>
</evidence>
<comment type="caution">
    <text evidence="4">The sequence shown here is derived from an EMBL/GenBank/DDBJ whole genome shotgun (WGS) entry which is preliminary data.</text>
</comment>
<dbReference type="PANTHER" id="PTHR24198:SF165">
    <property type="entry name" value="ANKYRIN REPEAT-CONTAINING PROTEIN-RELATED"/>
    <property type="match status" value="1"/>
</dbReference>
<evidence type="ECO:0000256" key="3">
    <source>
        <dbReference type="PROSITE-ProRule" id="PRU00023"/>
    </source>
</evidence>
<keyword evidence="2 3" id="KW-0040">ANK repeat</keyword>
<dbReference type="Pfam" id="PF12796">
    <property type="entry name" value="Ank_2"/>
    <property type="match status" value="1"/>
</dbReference>
<dbReference type="OrthoDB" id="539213at2759"/>
<organism evidence="4 5">
    <name type="scientific">Aspergillus sclerotialis</name>
    <dbReference type="NCBI Taxonomy" id="2070753"/>
    <lineage>
        <taxon>Eukaryota</taxon>
        <taxon>Fungi</taxon>
        <taxon>Dikarya</taxon>
        <taxon>Ascomycota</taxon>
        <taxon>Pezizomycotina</taxon>
        <taxon>Eurotiomycetes</taxon>
        <taxon>Eurotiomycetidae</taxon>
        <taxon>Eurotiales</taxon>
        <taxon>Aspergillaceae</taxon>
        <taxon>Aspergillus</taxon>
        <taxon>Aspergillus subgen. Polypaecilum</taxon>
    </lineage>
</organism>
<name>A0A3A2ZLY6_9EURO</name>
<dbReference type="InterPro" id="IPR002110">
    <property type="entry name" value="Ankyrin_rpt"/>
</dbReference>
<feature type="repeat" description="ANK" evidence="3">
    <location>
        <begin position="203"/>
        <end position="232"/>
    </location>
</feature>
<keyword evidence="1" id="KW-0677">Repeat</keyword>
<dbReference type="SMART" id="SM00248">
    <property type="entry name" value="ANK"/>
    <property type="match status" value="2"/>
</dbReference>
<dbReference type="SUPFAM" id="SSF48403">
    <property type="entry name" value="Ankyrin repeat"/>
    <property type="match status" value="1"/>
</dbReference>
<evidence type="ECO:0000256" key="2">
    <source>
        <dbReference type="ARBA" id="ARBA00023043"/>
    </source>
</evidence>
<dbReference type="STRING" id="2070753.A0A3A2ZLY6"/>
<dbReference type="PROSITE" id="PS50297">
    <property type="entry name" value="ANK_REP_REGION"/>
    <property type="match status" value="2"/>
</dbReference>
<keyword evidence="5" id="KW-1185">Reference proteome</keyword>
<dbReference type="InterPro" id="IPR036770">
    <property type="entry name" value="Ankyrin_rpt-contain_sf"/>
</dbReference>
<dbReference type="Proteomes" id="UP000266188">
    <property type="component" value="Unassembled WGS sequence"/>
</dbReference>
<proteinExistence type="predicted"/>
<dbReference type="EMBL" id="MVGC01000095">
    <property type="protein sequence ID" value="RJE24056.1"/>
    <property type="molecule type" value="Genomic_DNA"/>
</dbReference>
<protein>
    <submittedName>
        <fullName evidence="4">Uncharacterized protein</fullName>
    </submittedName>
</protein>